<evidence type="ECO:0000313" key="2">
    <source>
        <dbReference type="Proteomes" id="UP000032141"/>
    </source>
</evidence>
<dbReference type="Gramene" id="Bo7g099000.1">
    <property type="protein sequence ID" value="Bo7g099000.1"/>
    <property type="gene ID" value="Bo7g099000"/>
</dbReference>
<sequence>MGILVSEMKKNVSEEITFEQRKELIGGMVKWARAIGLLVKTASEKKGKSIDLVSFGVDYSPHVPSPFKGASGIESRGGHFTRYLKPHPNLIRKTRSEIRTEVAKYPKGY</sequence>
<name>A0A0D3DDP9_BRAOL</name>
<protein>
    <submittedName>
        <fullName evidence="1">Uncharacterized protein</fullName>
    </submittedName>
</protein>
<dbReference type="HOGENOM" id="CLU_2187606_0_0_1"/>
<accession>A0A0D3DDP9</accession>
<evidence type="ECO:0000313" key="1">
    <source>
        <dbReference type="EnsemblPlants" id="Bo7g099000.1"/>
    </source>
</evidence>
<keyword evidence="2" id="KW-1185">Reference proteome</keyword>
<reference evidence="1 2" key="1">
    <citation type="journal article" date="2014" name="Genome Biol.">
        <title>Transcriptome and methylome profiling reveals relics of genome dominance in the mesopolyploid Brassica oleracea.</title>
        <authorList>
            <person name="Parkin I.A."/>
            <person name="Koh C."/>
            <person name="Tang H."/>
            <person name="Robinson S.J."/>
            <person name="Kagale S."/>
            <person name="Clarke W.E."/>
            <person name="Town C.D."/>
            <person name="Nixon J."/>
            <person name="Krishnakumar V."/>
            <person name="Bidwell S.L."/>
            <person name="Denoeud F."/>
            <person name="Belcram H."/>
            <person name="Links M.G."/>
            <person name="Just J."/>
            <person name="Clarke C."/>
            <person name="Bender T."/>
            <person name="Huebert T."/>
            <person name="Mason A.S."/>
            <person name="Pires J.C."/>
            <person name="Barker G."/>
            <person name="Moore J."/>
            <person name="Walley P.G."/>
            <person name="Manoli S."/>
            <person name="Batley J."/>
            <person name="Edwards D."/>
            <person name="Nelson M.N."/>
            <person name="Wang X."/>
            <person name="Paterson A.H."/>
            <person name="King G."/>
            <person name="Bancroft I."/>
            <person name="Chalhoub B."/>
            <person name="Sharpe A.G."/>
        </authorList>
    </citation>
    <scope>NUCLEOTIDE SEQUENCE</scope>
    <source>
        <strain evidence="1 2">cv. TO1000</strain>
    </source>
</reference>
<dbReference type="AlphaFoldDB" id="A0A0D3DDP9"/>
<dbReference type="EnsemblPlants" id="Bo7g099000.1">
    <property type="protein sequence ID" value="Bo7g099000.1"/>
    <property type="gene ID" value="Bo7g099000"/>
</dbReference>
<organism evidence="1 2">
    <name type="scientific">Brassica oleracea var. oleracea</name>
    <dbReference type="NCBI Taxonomy" id="109376"/>
    <lineage>
        <taxon>Eukaryota</taxon>
        <taxon>Viridiplantae</taxon>
        <taxon>Streptophyta</taxon>
        <taxon>Embryophyta</taxon>
        <taxon>Tracheophyta</taxon>
        <taxon>Spermatophyta</taxon>
        <taxon>Magnoliopsida</taxon>
        <taxon>eudicotyledons</taxon>
        <taxon>Gunneridae</taxon>
        <taxon>Pentapetalae</taxon>
        <taxon>rosids</taxon>
        <taxon>malvids</taxon>
        <taxon>Brassicales</taxon>
        <taxon>Brassicaceae</taxon>
        <taxon>Brassiceae</taxon>
        <taxon>Brassica</taxon>
    </lineage>
</organism>
<proteinExistence type="predicted"/>
<reference evidence="1" key="2">
    <citation type="submission" date="2015-03" db="UniProtKB">
        <authorList>
            <consortium name="EnsemblPlants"/>
        </authorList>
    </citation>
    <scope>IDENTIFICATION</scope>
</reference>
<dbReference type="Proteomes" id="UP000032141">
    <property type="component" value="Chromosome C7"/>
</dbReference>